<name>A0A9K3DRR0_HELAN</name>
<gene>
    <name evidence="1" type="ORF">HanXRQr2_Chr16g0750611</name>
</gene>
<accession>A0A9K3DRR0</accession>
<keyword evidence="2" id="KW-1185">Reference proteome</keyword>
<dbReference type="Gramene" id="mRNA:HanXRQr2_Chr16g0750611">
    <property type="protein sequence ID" value="mRNA:HanXRQr2_Chr16g0750611"/>
    <property type="gene ID" value="HanXRQr2_Chr16g0750611"/>
</dbReference>
<protein>
    <submittedName>
        <fullName evidence="1">Uncharacterized protein</fullName>
    </submittedName>
</protein>
<dbReference type="Proteomes" id="UP000215914">
    <property type="component" value="Unassembled WGS sequence"/>
</dbReference>
<organism evidence="1 2">
    <name type="scientific">Helianthus annuus</name>
    <name type="common">Common sunflower</name>
    <dbReference type="NCBI Taxonomy" id="4232"/>
    <lineage>
        <taxon>Eukaryota</taxon>
        <taxon>Viridiplantae</taxon>
        <taxon>Streptophyta</taxon>
        <taxon>Embryophyta</taxon>
        <taxon>Tracheophyta</taxon>
        <taxon>Spermatophyta</taxon>
        <taxon>Magnoliopsida</taxon>
        <taxon>eudicotyledons</taxon>
        <taxon>Gunneridae</taxon>
        <taxon>Pentapetalae</taxon>
        <taxon>asterids</taxon>
        <taxon>campanulids</taxon>
        <taxon>Asterales</taxon>
        <taxon>Asteraceae</taxon>
        <taxon>Asteroideae</taxon>
        <taxon>Heliantheae alliance</taxon>
        <taxon>Heliantheae</taxon>
        <taxon>Helianthus</taxon>
    </lineage>
</organism>
<proteinExistence type="predicted"/>
<comment type="caution">
    <text evidence="1">The sequence shown here is derived from an EMBL/GenBank/DDBJ whole genome shotgun (WGS) entry which is preliminary data.</text>
</comment>
<dbReference type="AlphaFoldDB" id="A0A9K3DRR0"/>
<evidence type="ECO:0000313" key="2">
    <source>
        <dbReference type="Proteomes" id="UP000215914"/>
    </source>
</evidence>
<dbReference type="EMBL" id="MNCJ02000331">
    <property type="protein sequence ID" value="KAF5760199.1"/>
    <property type="molecule type" value="Genomic_DNA"/>
</dbReference>
<sequence length="61" mass="6842">MGARKRSEKTGVLDCKEQEEVVSSVQGKQNISFLDLNTHPPVDETFPVDDSYHADEPCYSL</sequence>
<reference evidence="1" key="2">
    <citation type="submission" date="2020-06" db="EMBL/GenBank/DDBJ databases">
        <title>Helianthus annuus Genome sequencing and assembly Release 2.</title>
        <authorList>
            <person name="Gouzy J."/>
            <person name="Langlade N."/>
            <person name="Munos S."/>
        </authorList>
    </citation>
    <scope>NUCLEOTIDE SEQUENCE</scope>
    <source>
        <tissue evidence="1">Leaves</tissue>
    </source>
</reference>
<evidence type="ECO:0000313" key="1">
    <source>
        <dbReference type="EMBL" id="KAF5760199.1"/>
    </source>
</evidence>
<reference evidence="1" key="1">
    <citation type="journal article" date="2017" name="Nature">
        <title>The sunflower genome provides insights into oil metabolism, flowering and Asterid evolution.</title>
        <authorList>
            <person name="Badouin H."/>
            <person name="Gouzy J."/>
            <person name="Grassa C.J."/>
            <person name="Murat F."/>
            <person name="Staton S.E."/>
            <person name="Cottret L."/>
            <person name="Lelandais-Briere C."/>
            <person name="Owens G.L."/>
            <person name="Carrere S."/>
            <person name="Mayjonade B."/>
            <person name="Legrand L."/>
            <person name="Gill N."/>
            <person name="Kane N.C."/>
            <person name="Bowers J.E."/>
            <person name="Hubner S."/>
            <person name="Bellec A."/>
            <person name="Berard A."/>
            <person name="Berges H."/>
            <person name="Blanchet N."/>
            <person name="Boniface M.C."/>
            <person name="Brunel D."/>
            <person name="Catrice O."/>
            <person name="Chaidir N."/>
            <person name="Claudel C."/>
            <person name="Donnadieu C."/>
            <person name="Faraut T."/>
            <person name="Fievet G."/>
            <person name="Helmstetter N."/>
            <person name="King M."/>
            <person name="Knapp S.J."/>
            <person name="Lai Z."/>
            <person name="Le Paslier M.C."/>
            <person name="Lippi Y."/>
            <person name="Lorenzon L."/>
            <person name="Mandel J.R."/>
            <person name="Marage G."/>
            <person name="Marchand G."/>
            <person name="Marquand E."/>
            <person name="Bret-Mestries E."/>
            <person name="Morien E."/>
            <person name="Nambeesan S."/>
            <person name="Nguyen T."/>
            <person name="Pegot-Espagnet P."/>
            <person name="Pouilly N."/>
            <person name="Raftis F."/>
            <person name="Sallet E."/>
            <person name="Schiex T."/>
            <person name="Thomas J."/>
            <person name="Vandecasteele C."/>
            <person name="Vares D."/>
            <person name="Vear F."/>
            <person name="Vautrin S."/>
            <person name="Crespi M."/>
            <person name="Mangin B."/>
            <person name="Burke J.M."/>
            <person name="Salse J."/>
            <person name="Munos S."/>
            <person name="Vincourt P."/>
            <person name="Rieseberg L.H."/>
            <person name="Langlade N.B."/>
        </authorList>
    </citation>
    <scope>NUCLEOTIDE SEQUENCE</scope>
    <source>
        <tissue evidence="1">Leaves</tissue>
    </source>
</reference>